<sequence length="230" mass="24982">MSRTFTAPTTLAIPTLDTPYPHAVGVPVVSFGDDNGKKFTMIVQLPGFDLTVSVVRGQPFPVFFRHGRIMRPMRKSPFDPQVTSQLVAWATSLFLYAQERIDTLEAVSNAVREAILQGRDSIDTPADARATVTVELADIPEGAAWVFDGTPPEAELDDKALTTVHFYVDGKKIGTATEESAVLSTVGRRLDADNDALMAWMVAERPHAAAVEVAVGQFNDELIRVLGALD</sequence>
<keyword evidence="1" id="KW-0614">Plasmid</keyword>
<reference evidence="2" key="1">
    <citation type="journal article" date="2019" name="Int. J. Syst. Evol. Microbiol.">
        <title>The Global Catalogue of Microorganisms (GCM) 10K type strain sequencing project: providing services to taxonomists for standard genome sequencing and annotation.</title>
        <authorList>
            <consortium name="The Broad Institute Genomics Platform"/>
            <consortium name="The Broad Institute Genome Sequencing Center for Infectious Disease"/>
            <person name="Wu L."/>
            <person name="Ma J."/>
        </authorList>
    </citation>
    <scope>NUCLEOTIDE SEQUENCE [LARGE SCALE GENOMIC DNA]</scope>
    <source>
        <strain evidence="2">NBRC 108728</strain>
    </source>
</reference>
<evidence type="ECO:0000313" key="2">
    <source>
        <dbReference type="Proteomes" id="UP001321486"/>
    </source>
</evidence>
<accession>A0ABM8GW33</accession>
<name>A0ABM8GW33_9MICO</name>
<gene>
    <name evidence="1" type="ORF">GCM10025867_49300</name>
</gene>
<protein>
    <submittedName>
        <fullName evidence="1">Uncharacterized protein</fullName>
    </submittedName>
</protein>
<keyword evidence="2" id="KW-1185">Reference proteome</keyword>
<dbReference type="Proteomes" id="UP001321486">
    <property type="component" value="Plasmid pNBRC108728a"/>
</dbReference>
<dbReference type="RefSeq" id="WP_286346972.1">
    <property type="nucleotide sequence ID" value="NZ_AP027733.1"/>
</dbReference>
<organism evidence="1 2">
    <name type="scientific">Frondihabitans sucicola</name>
    <dbReference type="NCBI Taxonomy" id="1268041"/>
    <lineage>
        <taxon>Bacteria</taxon>
        <taxon>Bacillati</taxon>
        <taxon>Actinomycetota</taxon>
        <taxon>Actinomycetes</taxon>
        <taxon>Micrococcales</taxon>
        <taxon>Microbacteriaceae</taxon>
        <taxon>Frondihabitans</taxon>
    </lineage>
</organism>
<evidence type="ECO:0000313" key="1">
    <source>
        <dbReference type="EMBL" id="BDZ52689.1"/>
    </source>
</evidence>
<geneLocation type="plasmid" evidence="1 2">
    <name>pNBRC108728a</name>
</geneLocation>
<proteinExistence type="predicted"/>
<dbReference type="EMBL" id="AP027733">
    <property type="protein sequence ID" value="BDZ52689.1"/>
    <property type="molecule type" value="Genomic_DNA"/>
</dbReference>